<evidence type="ECO:0000313" key="2">
    <source>
        <dbReference type="EMBL" id="KAA6357570.1"/>
    </source>
</evidence>
<gene>
    <name evidence="2" type="ORF">EZS28_046903</name>
</gene>
<feature type="domain" description="DNA polymerase zeta catalytic subunit N-terminal" evidence="1">
    <location>
        <begin position="9"/>
        <end position="61"/>
    </location>
</feature>
<dbReference type="EMBL" id="SNRW01031211">
    <property type="protein sequence ID" value="KAA6357570.1"/>
    <property type="molecule type" value="Genomic_DNA"/>
</dbReference>
<organism evidence="2 3">
    <name type="scientific">Streblomastix strix</name>
    <dbReference type="NCBI Taxonomy" id="222440"/>
    <lineage>
        <taxon>Eukaryota</taxon>
        <taxon>Metamonada</taxon>
        <taxon>Preaxostyla</taxon>
        <taxon>Oxymonadida</taxon>
        <taxon>Streblomastigidae</taxon>
        <taxon>Streblomastix</taxon>
    </lineage>
</organism>
<proteinExistence type="predicted"/>
<dbReference type="GO" id="GO:0005634">
    <property type="term" value="C:nucleus"/>
    <property type="evidence" value="ECO:0007669"/>
    <property type="project" value="TreeGrafter"/>
</dbReference>
<evidence type="ECO:0000259" key="1">
    <source>
        <dbReference type="Pfam" id="PF24065"/>
    </source>
</evidence>
<dbReference type="PANTHER" id="PTHR45812">
    <property type="entry name" value="DNA POLYMERASE ZETA CATALYTIC SUBUNIT"/>
    <property type="match status" value="1"/>
</dbReference>
<name>A0A5J4TII0_9EUKA</name>
<dbReference type="GO" id="GO:0016035">
    <property type="term" value="C:zeta DNA polymerase complex"/>
    <property type="evidence" value="ECO:0007669"/>
    <property type="project" value="InterPro"/>
</dbReference>
<dbReference type="AlphaFoldDB" id="A0A5J4TII0"/>
<dbReference type="Proteomes" id="UP000324800">
    <property type="component" value="Unassembled WGS sequence"/>
</dbReference>
<dbReference type="SUPFAM" id="SSF53098">
    <property type="entry name" value="Ribonuclease H-like"/>
    <property type="match status" value="1"/>
</dbReference>
<evidence type="ECO:0000313" key="3">
    <source>
        <dbReference type="Proteomes" id="UP000324800"/>
    </source>
</evidence>
<dbReference type="GO" id="GO:0003887">
    <property type="term" value="F:DNA-directed DNA polymerase activity"/>
    <property type="evidence" value="ECO:0007669"/>
    <property type="project" value="TreeGrafter"/>
</dbReference>
<protein>
    <recommendedName>
        <fullName evidence="1">DNA polymerase zeta catalytic subunit N-terminal domain-containing protein</fullName>
    </recommendedName>
</protein>
<dbReference type="InterPro" id="IPR012337">
    <property type="entry name" value="RNaseH-like_sf"/>
</dbReference>
<dbReference type="Pfam" id="PF24065">
    <property type="entry name" value="REV3_N"/>
    <property type="match status" value="1"/>
</dbReference>
<dbReference type="InterPro" id="IPR030559">
    <property type="entry name" value="PolZ_Rev3"/>
</dbReference>
<dbReference type="InterPro" id="IPR056447">
    <property type="entry name" value="REV3_N"/>
</dbReference>
<dbReference type="GO" id="GO:0000724">
    <property type="term" value="P:double-strand break repair via homologous recombination"/>
    <property type="evidence" value="ECO:0007669"/>
    <property type="project" value="TreeGrafter"/>
</dbReference>
<dbReference type="PANTHER" id="PTHR45812:SF1">
    <property type="entry name" value="DNA POLYMERASE ZETA CATALYTIC SUBUNIT"/>
    <property type="match status" value="1"/>
</dbReference>
<dbReference type="OrthoDB" id="2414538at2759"/>
<sequence>MDEDQGFVLRVRLFAIDIISVSPCELDQEKFPLIINQPETVPLVRVFGSTPNGARVCLYVHGFFPYLFVPISLAGRWLIFNELEILNNVVSYLNRMLGRLLEERQGEFRPSPPIIHSPFSPQVNNNKIWNLFPQSDEQIQQKRFHSGIGRIFLHSESEFPIIPQSLKIGK</sequence>
<dbReference type="GO" id="GO:0042276">
    <property type="term" value="P:error-prone translesion synthesis"/>
    <property type="evidence" value="ECO:0007669"/>
    <property type="project" value="TreeGrafter"/>
</dbReference>
<accession>A0A5J4TII0</accession>
<comment type="caution">
    <text evidence="2">The sequence shown here is derived from an EMBL/GenBank/DDBJ whole genome shotgun (WGS) entry which is preliminary data.</text>
</comment>
<reference evidence="2 3" key="1">
    <citation type="submission" date="2019-03" db="EMBL/GenBank/DDBJ databases">
        <title>Single cell metagenomics reveals metabolic interactions within the superorganism composed of flagellate Streblomastix strix and complex community of Bacteroidetes bacteria on its surface.</title>
        <authorList>
            <person name="Treitli S.C."/>
            <person name="Kolisko M."/>
            <person name="Husnik F."/>
            <person name="Keeling P."/>
            <person name="Hampl V."/>
        </authorList>
    </citation>
    <scope>NUCLEOTIDE SEQUENCE [LARGE SCALE GENOMIC DNA]</scope>
    <source>
        <strain evidence="2">ST1C</strain>
    </source>
</reference>
<dbReference type="Gene3D" id="3.30.342.10">
    <property type="entry name" value="DNA Polymerase, chain B, domain 1"/>
    <property type="match status" value="1"/>
</dbReference>